<protein>
    <submittedName>
        <fullName evidence="1">Uncharacterized protein</fullName>
    </submittedName>
</protein>
<organism evidence="1 2">
    <name type="scientific">Williamsia serinedens</name>
    <dbReference type="NCBI Taxonomy" id="391736"/>
    <lineage>
        <taxon>Bacteria</taxon>
        <taxon>Bacillati</taxon>
        <taxon>Actinomycetota</taxon>
        <taxon>Actinomycetes</taxon>
        <taxon>Mycobacteriales</taxon>
        <taxon>Nocardiaceae</taxon>
        <taxon>Williamsia</taxon>
    </lineage>
</organism>
<evidence type="ECO:0000313" key="2">
    <source>
        <dbReference type="Proteomes" id="UP001205740"/>
    </source>
</evidence>
<proteinExistence type="predicted"/>
<dbReference type="RefSeq" id="WP_253656709.1">
    <property type="nucleotide sequence ID" value="NZ_BAAAOE010000001.1"/>
</dbReference>
<dbReference type="Proteomes" id="UP001205740">
    <property type="component" value="Unassembled WGS sequence"/>
</dbReference>
<name>A0ABT1H7D6_9NOCA</name>
<gene>
    <name evidence="1" type="ORF">LX12_004361</name>
</gene>
<keyword evidence="2" id="KW-1185">Reference proteome</keyword>
<sequence>MSETLEFDALSDRRLQEWRDAWKRNRPRKAFLINNRLRVMGSYDVHHGTTHAYPDSTDGLVDGCTVFRNGRLWFWSSARHMWMTKRVAA</sequence>
<reference evidence="1 2" key="1">
    <citation type="submission" date="2022-06" db="EMBL/GenBank/DDBJ databases">
        <title>Genomic Encyclopedia of Archaeal and Bacterial Type Strains, Phase II (KMG-II): from individual species to whole genera.</title>
        <authorList>
            <person name="Goeker M."/>
        </authorList>
    </citation>
    <scope>NUCLEOTIDE SEQUENCE [LARGE SCALE GENOMIC DNA]</scope>
    <source>
        <strain evidence="1 2">DSM 45037</strain>
    </source>
</reference>
<comment type="caution">
    <text evidence="1">The sequence shown here is derived from an EMBL/GenBank/DDBJ whole genome shotgun (WGS) entry which is preliminary data.</text>
</comment>
<dbReference type="EMBL" id="JAMTCG010000027">
    <property type="protein sequence ID" value="MCP2163146.1"/>
    <property type="molecule type" value="Genomic_DNA"/>
</dbReference>
<evidence type="ECO:0000313" key="1">
    <source>
        <dbReference type="EMBL" id="MCP2163146.1"/>
    </source>
</evidence>
<accession>A0ABT1H7D6</accession>